<comment type="similarity">
    <text evidence="2">Belongs to the ING family.</text>
</comment>
<dbReference type="Gene3D" id="3.30.40.10">
    <property type="entry name" value="Zinc/RING finger domain, C3HC4 (zinc finger)"/>
    <property type="match status" value="2"/>
</dbReference>
<dbReference type="InterPro" id="IPR013083">
    <property type="entry name" value="Znf_RING/FYVE/PHD"/>
</dbReference>
<dbReference type="Proteomes" id="UP001163046">
    <property type="component" value="Unassembled WGS sequence"/>
</dbReference>
<dbReference type="AlphaFoldDB" id="A0A9X0D9I6"/>
<keyword evidence="10" id="KW-1185">Reference proteome</keyword>
<evidence type="ECO:0000256" key="3">
    <source>
        <dbReference type="ARBA" id="ARBA00022723"/>
    </source>
</evidence>
<protein>
    <recommendedName>
        <fullName evidence="8">Zinc finger PHD-type domain-containing protein</fullName>
    </recommendedName>
</protein>
<evidence type="ECO:0000256" key="6">
    <source>
        <dbReference type="ARBA" id="ARBA00023242"/>
    </source>
</evidence>
<evidence type="ECO:0000256" key="2">
    <source>
        <dbReference type="ARBA" id="ARBA00010210"/>
    </source>
</evidence>
<feature type="domain" description="Zinc finger PHD-type" evidence="8">
    <location>
        <begin position="219"/>
        <end position="255"/>
    </location>
</feature>
<evidence type="ECO:0000256" key="5">
    <source>
        <dbReference type="ARBA" id="ARBA00022833"/>
    </source>
</evidence>
<keyword evidence="3" id="KW-0479">Metal-binding</keyword>
<dbReference type="InterPro" id="IPR011011">
    <property type="entry name" value="Znf_FYVE_PHD"/>
</dbReference>
<evidence type="ECO:0000256" key="4">
    <source>
        <dbReference type="ARBA" id="ARBA00022771"/>
    </source>
</evidence>
<evidence type="ECO:0000256" key="7">
    <source>
        <dbReference type="SAM" id="MobiDB-lite"/>
    </source>
</evidence>
<comment type="subcellular location">
    <subcellularLocation>
        <location evidence="1">Nucleus</location>
    </subcellularLocation>
</comment>
<accession>A0A9X0D9I6</accession>
<feature type="region of interest" description="Disordered" evidence="7">
    <location>
        <begin position="127"/>
        <end position="158"/>
    </location>
</feature>
<dbReference type="InterPro" id="IPR028651">
    <property type="entry name" value="ING_fam"/>
</dbReference>
<dbReference type="SMART" id="SM00249">
    <property type="entry name" value="PHD"/>
    <property type="match status" value="2"/>
</dbReference>
<sequence>MCKAAETPLTEQTWFPGGPPISYFPLPVPDVTRPWGADCSACGGFCGGHYLEPEDTWKYIQEKGTDVCQPKPPSVVLQNTFNSSEKKGEDLLENGSGLKDIAKYVLLTPNEVKICIEHLKGIKSRRQQGAKKAAATRATKKGEKTSSDQQTGCSSSAHYPCSKPDNENMIACVSAHCEIRWYHLSCVGLDHTERVPNVSWLCPGCQDDYSGNSSDDDVLCVCGMPNKVEPMIGCDSEECPIKTVPKDKWFCPRCQ</sequence>
<reference evidence="9" key="1">
    <citation type="submission" date="2023-01" db="EMBL/GenBank/DDBJ databases">
        <title>Genome assembly of the deep-sea coral Lophelia pertusa.</title>
        <authorList>
            <person name="Herrera S."/>
            <person name="Cordes E."/>
        </authorList>
    </citation>
    <scope>NUCLEOTIDE SEQUENCE</scope>
    <source>
        <strain evidence="9">USNM1676648</strain>
        <tissue evidence="9">Polyp</tissue>
    </source>
</reference>
<keyword evidence="4" id="KW-0863">Zinc-finger</keyword>
<dbReference type="GO" id="GO:0005634">
    <property type="term" value="C:nucleus"/>
    <property type="evidence" value="ECO:0007669"/>
    <property type="project" value="UniProtKB-SubCell"/>
</dbReference>
<dbReference type="SUPFAM" id="SSF57903">
    <property type="entry name" value="FYVE/PHD zinc finger"/>
    <property type="match status" value="2"/>
</dbReference>
<keyword evidence="6" id="KW-0539">Nucleus</keyword>
<organism evidence="9 10">
    <name type="scientific">Desmophyllum pertusum</name>
    <dbReference type="NCBI Taxonomy" id="174260"/>
    <lineage>
        <taxon>Eukaryota</taxon>
        <taxon>Metazoa</taxon>
        <taxon>Cnidaria</taxon>
        <taxon>Anthozoa</taxon>
        <taxon>Hexacorallia</taxon>
        <taxon>Scleractinia</taxon>
        <taxon>Caryophylliina</taxon>
        <taxon>Caryophylliidae</taxon>
        <taxon>Desmophyllum</taxon>
    </lineage>
</organism>
<comment type="caution">
    <text evidence="9">The sequence shown here is derived from an EMBL/GenBank/DDBJ whole genome shotgun (WGS) entry which is preliminary data.</text>
</comment>
<dbReference type="InterPro" id="IPR001965">
    <property type="entry name" value="Znf_PHD"/>
</dbReference>
<dbReference type="GO" id="GO:0008270">
    <property type="term" value="F:zinc ion binding"/>
    <property type="evidence" value="ECO:0007669"/>
    <property type="project" value="UniProtKB-KW"/>
</dbReference>
<dbReference type="EMBL" id="MU825423">
    <property type="protein sequence ID" value="KAJ7389894.1"/>
    <property type="molecule type" value="Genomic_DNA"/>
</dbReference>
<gene>
    <name evidence="9" type="ORF">OS493_028355</name>
</gene>
<feature type="compositionally biased region" description="Polar residues" evidence="7">
    <location>
        <begin position="147"/>
        <end position="157"/>
    </location>
</feature>
<evidence type="ECO:0000256" key="1">
    <source>
        <dbReference type="ARBA" id="ARBA00004123"/>
    </source>
</evidence>
<feature type="domain" description="Zinc finger PHD-type" evidence="8">
    <location>
        <begin position="161"/>
        <end position="206"/>
    </location>
</feature>
<name>A0A9X0D9I6_9CNID</name>
<dbReference type="PANTHER" id="PTHR10333">
    <property type="entry name" value="INHIBITOR OF GROWTH PROTEIN"/>
    <property type="match status" value="1"/>
</dbReference>
<proteinExistence type="inferred from homology"/>
<evidence type="ECO:0000313" key="10">
    <source>
        <dbReference type="Proteomes" id="UP001163046"/>
    </source>
</evidence>
<keyword evidence="5" id="KW-0862">Zinc</keyword>
<evidence type="ECO:0000313" key="9">
    <source>
        <dbReference type="EMBL" id="KAJ7389894.1"/>
    </source>
</evidence>
<dbReference type="OrthoDB" id="5411773at2759"/>
<evidence type="ECO:0000259" key="8">
    <source>
        <dbReference type="SMART" id="SM00249"/>
    </source>
</evidence>